<evidence type="ECO:0008006" key="4">
    <source>
        <dbReference type="Google" id="ProtNLM"/>
    </source>
</evidence>
<dbReference type="OrthoDB" id="291878at2"/>
<dbReference type="RefSeq" id="WP_047816436.1">
    <property type="nucleotide sequence ID" value="NZ_LECT01000044.1"/>
</dbReference>
<comment type="caution">
    <text evidence="2">The sequence shown here is derived from an EMBL/GenBank/DDBJ whole genome shotgun (WGS) entry which is preliminary data.</text>
</comment>
<dbReference type="PATRIC" id="fig|595434.4.peg.5128"/>
<dbReference type="EMBL" id="LECT01000044">
    <property type="protein sequence ID" value="KLU02331.1"/>
    <property type="molecule type" value="Genomic_DNA"/>
</dbReference>
<dbReference type="STRING" id="595434.RISK_005397"/>
<feature type="transmembrane region" description="Helical" evidence="1">
    <location>
        <begin position="84"/>
        <end position="105"/>
    </location>
</feature>
<proteinExistence type="predicted"/>
<keyword evidence="1" id="KW-1133">Transmembrane helix</keyword>
<evidence type="ECO:0000313" key="2">
    <source>
        <dbReference type="EMBL" id="KLU02331.1"/>
    </source>
</evidence>
<sequence>MWLIVKALISAAVIVAVAELSSRLPRLGALLLTLPIISILAFIMAWNKDHDMIAISKLARETLVLVPLGLPFFVPLAMSSKTGLSFWPSFGLGVVLATLTIGAWFRFGPQVSP</sequence>
<feature type="transmembrane region" description="Helical" evidence="1">
    <location>
        <begin position="28"/>
        <end position="46"/>
    </location>
</feature>
<reference evidence="2" key="1">
    <citation type="submission" date="2015-05" db="EMBL/GenBank/DDBJ databases">
        <title>Permanent draft genome of Rhodopirellula islandicus K833.</title>
        <authorList>
            <person name="Kizina J."/>
            <person name="Richter M."/>
            <person name="Glockner F.O."/>
            <person name="Harder J."/>
        </authorList>
    </citation>
    <scope>NUCLEOTIDE SEQUENCE [LARGE SCALE GENOMIC DNA]</scope>
    <source>
        <strain evidence="2">K833</strain>
    </source>
</reference>
<evidence type="ECO:0000313" key="3">
    <source>
        <dbReference type="Proteomes" id="UP000036367"/>
    </source>
</evidence>
<name>A0A0J1B774_RHOIS</name>
<keyword evidence="1" id="KW-0472">Membrane</keyword>
<organism evidence="2 3">
    <name type="scientific">Rhodopirellula islandica</name>
    <dbReference type="NCBI Taxonomy" id="595434"/>
    <lineage>
        <taxon>Bacteria</taxon>
        <taxon>Pseudomonadati</taxon>
        <taxon>Planctomycetota</taxon>
        <taxon>Planctomycetia</taxon>
        <taxon>Pirellulales</taxon>
        <taxon>Pirellulaceae</taxon>
        <taxon>Rhodopirellula</taxon>
    </lineage>
</organism>
<gene>
    <name evidence="2" type="ORF">RISK_005397</name>
</gene>
<evidence type="ECO:0000256" key="1">
    <source>
        <dbReference type="SAM" id="Phobius"/>
    </source>
</evidence>
<keyword evidence="3" id="KW-1185">Reference proteome</keyword>
<dbReference type="AlphaFoldDB" id="A0A0J1B774"/>
<accession>A0A0J1B774</accession>
<keyword evidence="1" id="KW-0812">Transmembrane</keyword>
<protein>
    <recommendedName>
        <fullName evidence="4">Transmembrane protein</fullName>
    </recommendedName>
</protein>
<dbReference type="Proteomes" id="UP000036367">
    <property type="component" value="Unassembled WGS sequence"/>
</dbReference>
<feature type="transmembrane region" description="Helical" evidence="1">
    <location>
        <begin position="58"/>
        <end position="78"/>
    </location>
</feature>